<name>X1AIW7_9ZZZZ</name>
<sequence>MADLRGNVTITNIVTDGDIDNNGGTYVRDNNTSPLTIDEGTLKRGYIEFDISSIPDTAL</sequence>
<reference evidence="1" key="1">
    <citation type="journal article" date="2014" name="Front. Microbiol.">
        <title>High frequency of phylogenetically diverse reductive dehalogenase-homologous genes in deep subseafloor sedimentary metagenomes.</title>
        <authorList>
            <person name="Kawai M."/>
            <person name="Futagami T."/>
            <person name="Toyoda A."/>
            <person name="Takaki Y."/>
            <person name="Nishi S."/>
            <person name="Hori S."/>
            <person name="Arai W."/>
            <person name="Tsubouchi T."/>
            <person name="Morono Y."/>
            <person name="Uchiyama I."/>
            <person name="Ito T."/>
            <person name="Fujiyama A."/>
            <person name="Inagaki F."/>
            <person name="Takami H."/>
        </authorList>
    </citation>
    <scope>NUCLEOTIDE SEQUENCE</scope>
    <source>
        <strain evidence="1">Expedition CK06-06</strain>
    </source>
</reference>
<accession>X1AIW7</accession>
<dbReference type="AlphaFoldDB" id="X1AIW7"/>
<feature type="non-terminal residue" evidence="1">
    <location>
        <position position="59"/>
    </location>
</feature>
<protein>
    <submittedName>
        <fullName evidence="1">Uncharacterized protein</fullName>
    </submittedName>
</protein>
<gene>
    <name evidence="1" type="ORF">S01H4_31662</name>
</gene>
<organism evidence="1">
    <name type="scientific">marine sediment metagenome</name>
    <dbReference type="NCBI Taxonomy" id="412755"/>
    <lineage>
        <taxon>unclassified sequences</taxon>
        <taxon>metagenomes</taxon>
        <taxon>ecological metagenomes</taxon>
    </lineage>
</organism>
<evidence type="ECO:0000313" key="1">
    <source>
        <dbReference type="EMBL" id="GAG82084.1"/>
    </source>
</evidence>
<comment type="caution">
    <text evidence="1">The sequence shown here is derived from an EMBL/GenBank/DDBJ whole genome shotgun (WGS) entry which is preliminary data.</text>
</comment>
<dbReference type="EMBL" id="BART01016467">
    <property type="protein sequence ID" value="GAG82084.1"/>
    <property type="molecule type" value="Genomic_DNA"/>
</dbReference>
<proteinExistence type="predicted"/>